<dbReference type="EMBL" id="JBHMDG010000002">
    <property type="protein sequence ID" value="MFB9312005.1"/>
    <property type="molecule type" value="Genomic_DNA"/>
</dbReference>
<comment type="caution">
    <text evidence="2">The sequence shown here is derived from an EMBL/GenBank/DDBJ whole genome shotgun (WGS) entry which is preliminary data.</text>
</comment>
<name>A0ABV5K848_9ACTN</name>
<dbReference type="Proteomes" id="UP001589750">
    <property type="component" value="Unassembled WGS sequence"/>
</dbReference>
<organism evidence="2 3">
    <name type="scientific">Nocardioides plantarum</name>
    <dbReference type="NCBI Taxonomy" id="29299"/>
    <lineage>
        <taxon>Bacteria</taxon>
        <taxon>Bacillati</taxon>
        <taxon>Actinomycetota</taxon>
        <taxon>Actinomycetes</taxon>
        <taxon>Propionibacteriales</taxon>
        <taxon>Nocardioidaceae</taxon>
        <taxon>Nocardioides</taxon>
    </lineage>
</organism>
<evidence type="ECO:0000313" key="3">
    <source>
        <dbReference type="Proteomes" id="UP001589750"/>
    </source>
</evidence>
<protein>
    <recommendedName>
        <fullName evidence="1">Imm33-like domain-containing protein</fullName>
    </recommendedName>
</protein>
<dbReference type="RefSeq" id="WP_140010800.1">
    <property type="nucleotide sequence ID" value="NZ_JBHMDG010000002.1"/>
</dbReference>
<dbReference type="InterPro" id="IPR056509">
    <property type="entry name" value="Imm33-like"/>
</dbReference>
<evidence type="ECO:0000313" key="2">
    <source>
        <dbReference type="EMBL" id="MFB9312005.1"/>
    </source>
</evidence>
<reference evidence="2 3" key="1">
    <citation type="submission" date="2024-09" db="EMBL/GenBank/DDBJ databases">
        <authorList>
            <person name="Sun Q."/>
            <person name="Mori K."/>
        </authorList>
    </citation>
    <scope>NUCLEOTIDE SEQUENCE [LARGE SCALE GENOMIC DNA]</scope>
    <source>
        <strain evidence="2 3">JCM 9626</strain>
    </source>
</reference>
<proteinExistence type="predicted"/>
<sequence length="288" mass="31185">MALQTWTRDVHGTTVHMSAEHELEPWVQVLMSLWDGVPPGLLVDGYTVRIGWGPLQLQERPDGLVVAAPSHGVEEPHWQDDLTTDVRVFGWQRALEDRIRRNGPMSRYDEVVLVEDGVAEARSVGAQRFVEPVRGDSGWLVWVADAEAPRRPVRSVAVESLLVVRPSVLQLLGQPAGTFALLQDDEVTAVVGPDGDDLWGTGHVREVPEHPLVAMHRAAVASLPVGTPAWRLQTYVVGDGTGIAVVQGGRGGATAVAAADLSTLVSGSHEDLDTTLTRFLAGERTHRP</sequence>
<accession>A0ABV5K848</accession>
<evidence type="ECO:0000259" key="1">
    <source>
        <dbReference type="Pfam" id="PF24719"/>
    </source>
</evidence>
<keyword evidence="3" id="KW-1185">Reference proteome</keyword>
<gene>
    <name evidence="2" type="ORF">ACFFRI_03020</name>
</gene>
<feature type="domain" description="Imm33-like" evidence="1">
    <location>
        <begin position="104"/>
        <end position="190"/>
    </location>
</feature>
<dbReference type="Pfam" id="PF24719">
    <property type="entry name" value="Imm33-like"/>
    <property type="match status" value="1"/>
</dbReference>